<dbReference type="AlphaFoldDB" id="A0A0F8WEL8"/>
<dbReference type="GO" id="GO:0005524">
    <property type="term" value="F:ATP binding"/>
    <property type="evidence" value="ECO:0007669"/>
    <property type="project" value="UniProtKB-KW"/>
</dbReference>
<evidence type="ECO:0000313" key="4">
    <source>
        <dbReference type="EMBL" id="KKK54973.1"/>
    </source>
</evidence>
<evidence type="ECO:0000256" key="1">
    <source>
        <dbReference type="ARBA" id="ARBA00022741"/>
    </source>
</evidence>
<accession>A0A0F8WEL8</accession>
<sequence length="108" mass="11875">MVEFTHEAAEEKLCLAYAVSVHKSQGSEFDTVILPVVRSQGGMLQRNLLYTAVTRARKKVWLIGEDGAVEKAVRNNKVVKRNTSFSKAVTASVAAGVENRDGQEKIQL</sequence>
<dbReference type="PANTHER" id="PTHR43788:SF6">
    <property type="entry name" value="DNA HELICASE B"/>
    <property type="match status" value="1"/>
</dbReference>
<keyword evidence="1" id="KW-0547">Nucleotide-binding</keyword>
<dbReference type="InterPro" id="IPR050534">
    <property type="entry name" value="Coronavir_polyprotein_1ab"/>
</dbReference>
<dbReference type="InterPro" id="IPR027417">
    <property type="entry name" value="P-loop_NTPase"/>
</dbReference>
<dbReference type="Pfam" id="PF13538">
    <property type="entry name" value="UvrD_C_2"/>
    <property type="match status" value="1"/>
</dbReference>
<comment type="caution">
    <text evidence="4">The sequence shown here is derived from an EMBL/GenBank/DDBJ whole genome shotgun (WGS) entry which is preliminary data.</text>
</comment>
<feature type="domain" description="UvrD-like helicase C-terminal" evidence="3">
    <location>
        <begin position="15"/>
        <end position="63"/>
    </location>
</feature>
<evidence type="ECO:0000256" key="2">
    <source>
        <dbReference type="ARBA" id="ARBA00022840"/>
    </source>
</evidence>
<protein>
    <recommendedName>
        <fullName evidence="3">UvrD-like helicase C-terminal domain-containing protein</fullName>
    </recommendedName>
</protein>
<organism evidence="4">
    <name type="scientific">marine sediment metagenome</name>
    <dbReference type="NCBI Taxonomy" id="412755"/>
    <lineage>
        <taxon>unclassified sequences</taxon>
        <taxon>metagenomes</taxon>
        <taxon>ecological metagenomes</taxon>
    </lineage>
</organism>
<dbReference type="EMBL" id="LAZR01065719">
    <property type="protein sequence ID" value="KKK54973.1"/>
    <property type="molecule type" value="Genomic_DNA"/>
</dbReference>
<dbReference type="GO" id="GO:0009338">
    <property type="term" value="C:exodeoxyribonuclease V complex"/>
    <property type="evidence" value="ECO:0007669"/>
    <property type="project" value="TreeGrafter"/>
</dbReference>
<dbReference type="Gene3D" id="3.40.50.300">
    <property type="entry name" value="P-loop containing nucleotide triphosphate hydrolases"/>
    <property type="match status" value="1"/>
</dbReference>
<dbReference type="PANTHER" id="PTHR43788">
    <property type="entry name" value="DNA2/NAM7 HELICASE FAMILY MEMBER"/>
    <property type="match status" value="1"/>
</dbReference>
<dbReference type="Gene3D" id="2.30.30.940">
    <property type="match status" value="1"/>
</dbReference>
<dbReference type="SUPFAM" id="SSF52540">
    <property type="entry name" value="P-loop containing nucleoside triphosphate hydrolases"/>
    <property type="match status" value="1"/>
</dbReference>
<dbReference type="CDD" id="cd18809">
    <property type="entry name" value="SF1_C_RecD"/>
    <property type="match status" value="1"/>
</dbReference>
<name>A0A0F8WEL8_9ZZZZ</name>
<reference evidence="4" key="1">
    <citation type="journal article" date="2015" name="Nature">
        <title>Complex archaea that bridge the gap between prokaryotes and eukaryotes.</title>
        <authorList>
            <person name="Spang A."/>
            <person name="Saw J.H."/>
            <person name="Jorgensen S.L."/>
            <person name="Zaremba-Niedzwiedzka K."/>
            <person name="Martijn J."/>
            <person name="Lind A.E."/>
            <person name="van Eijk R."/>
            <person name="Schleper C."/>
            <person name="Guy L."/>
            <person name="Ettema T.J."/>
        </authorList>
    </citation>
    <scope>NUCLEOTIDE SEQUENCE</scope>
</reference>
<proteinExistence type="predicted"/>
<evidence type="ECO:0000259" key="3">
    <source>
        <dbReference type="Pfam" id="PF13538"/>
    </source>
</evidence>
<dbReference type="GO" id="GO:0017116">
    <property type="term" value="F:single-stranded DNA helicase activity"/>
    <property type="evidence" value="ECO:0007669"/>
    <property type="project" value="TreeGrafter"/>
</dbReference>
<gene>
    <name evidence="4" type="ORF">LCGC14_3079280</name>
</gene>
<dbReference type="GO" id="GO:0006310">
    <property type="term" value="P:DNA recombination"/>
    <property type="evidence" value="ECO:0007669"/>
    <property type="project" value="TreeGrafter"/>
</dbReference>
<keyword evidence="2" id="KW-0067">ATP-binding</keyword>
<dbReference type="InterPro" id="IPR027785">
    <property type="entry name" value="UvrD-like_helicase_C"/>
</dbReference>